<dbReference type="PRINTS" id="PR00505">
    <property type="entry name" value="D12N6MTFRASE"/>
</dbReference>
<dbReference type="PATRIC" id="fig|579748.3.peg.430"/>
<dbReference type="GO" id="GO:0006298">
    <property type="term" value="P:mismatch repair"/>
    <property type="evidence" value="ECO:0007669"/>
    <property type="project" value="TreeGrafter"/>
</dbReference>
<sequence>MHTPILRYHGGKFRLASWITSHFPAHRCYVEPFGGAASVLLQKERSHGEVYNDLDGDIFNLFQVLRNPALSTELKNLIMLTPYSRDEFTLAYEKTEHQVERARRTIVRSAMGFGSGAATFHPTGFRCEAKRQYSTSAHCWAKYPPVIDYVCERLRGVNIENRPAEKCMLTHDGTETLHYVDPPYVLGTRKLNSSRSVYQHEMSDEDHISLIKCLNSLEGMVLLSGYDNEIYNDCLTGWIKHTKPSRISSGAGTGIREECLWASPSCIEKLRAA</sequence>
<keyword evidence="3" id="KW-0949">S-adenosyl-L-methionine</keyword>
<dbReference type="GO" id="GO:0043565">
    <property type="term" value="F:sequence-specific DNA binding"/>
    <property type="evidence" value="ECO:0007669"/>
    <property type="project" value="TreeGrafter"/>
</dbReference>
<evidence type="ECO:0000256" key="1">
    <source>
        <dbReference type="ARBA" id="ARBA00022603"/>
    </source>
</evidence>
<protein>
    <submittedName>
        <fullName evidence="4">DNA methyltransferase</fullName>
    </submittedName>
</protein>
<name>A0A0F4NRT3_9VIBR</name>
<dbReference type="Proteomes" id="UP000033673">
    <property type="component" value="Unassembled WGS sequence"/>
</dbReference>
<evidence type="ECO:0000313" key="5">
    <source>
        <dbReference type="Proteomes" id="UP000033673"/>
    </source>
</evidence>
<dbReference type="AlphaFoldDB" id="A0A0F4NRT3"/>
<dbReference type="Pfam" id="PF02086">
    <property type="entry name" value="MethyltransfD12"/>
    <property type="match status" value="1"/>
</dbReference>
<dbReference type="SUPFAM" id="SSF53335">
    <property type="entry name" value="S-adenosyl-L-methionine-dependent methyltransferases"/>
    <property type="match status" value="1"/>
</dbReference>
<dbReference type="GO" id="GO:1904047">
    <property type="term" value="F:S-adenosyl-L-methionine binding"/>
    <property type="evidence" value="ECO:0007669"/>
    <property type="project" value="TreeGrafter"/>
</dbReference>
<dbReference type="InterPro" id="IPR029063">
    <property type="entry name" value="SAM-dependent_MTases_sf"/>
</dbReference>
<keyword evidence="1 4" id="KW-0489">Methyltransferase</keyword>
<keyword evidence="5" id="KW-1185">Reference proteome</keyword>
<evidence type="ECO:0000256" key="2">
    <source>
        <dbReference type="ARBA" id="ARBA00022679"/>
    </source>
</evidence>
<dbReference type="GO" id="GO:0032259">
    <property type="term" value="P:methylation"/>
    <property type="evidence" value="ECO:0007669"/>
    <property type="project" value="UniProtKB-KW"/>
</dbReference>
<dbReference type="OrthoDB" id="9805629at2"/>
<dbReference type="PANTHER" id="PTHR30481">
    <property type="entry name" value="DNA ADENINE METHYLASE"/>
    <property type="match status" value="1"/>
</dbReference>
<keyword evidence="2 4" id="KW-0808">Transferase</keyword>
<dbReference type="PIRSF" id="PIRSF000398">
    <property type="entry name" value="M_m6A_EcoRV"/>
    <property type="match status" value="1"/>
</dbReference>
<comment type="caution">
    <text evidence="4">The sequence shown here is derived from an EMBL/GenBank/DDBJ whole genome shotgun (WGS) entry which is preliminary data.</text>
</comment>
<evidence type="ECO:0000313" key="4">
    <source>
        <dbReference type="EMBL" id="KJY84806.1"/>
    </source>
</evidence>
<dbReference type="InterPro" id="IPR012327">
    <property type="entry name" value="MeTrfase_D12"/>
</dbReference>
<dbReference type="GO" id="GO:0009007">
    <property type="term" value="F:site-specific DNA-methyltransferase (adenine-specific) activity"/>
    <property type="evidence" value="ECO:0007669"/>
    <property type="project" value="UniProtKB-EC"/>
</dbReference>
<dbReference type="GO" id="GO:0009307">
    <property type="term" value="P:DNA restriction-modification system"/>
    <property type="evidence" value="ECO:0007669"/>
    <property type="project" value="InterPro"/>
</dbReference>
<organism evidence="4 5">
    <name type="scientific">Vibrio galatheae</name>
    <dbReference type="NCBI Taxonomy" id="579748"/>
    <lineage>
        <taxon>Bacteria</taxon>
        <taxon>Pseudomonadati</taxon>
        <taxon>Pseudomonadota</taxon>
        <taxon>Gammaproteobacteria</taxon>
        <taxon>Vibrionales</taxon>
        <taxon>Vibrionaceae</taxon>
        <taxon>Vibrio</taxon>
    </lineage>
</organism>
<dbReference type="PANTHER" id="PTHR30481:SF4">
    <property type="entry name" value="SITE-SPECIFIC DNA-METHYLTRANSFERASE (ADENINE-SPECIFIC)"/>
    <property type="match status" value="1"/>
</dbReference>
<reference evidence="4 5" key="1">
    <citation type="journal article" date="2015" name="BMC Genomics">
        <title>Genome mining reveals unlocked bioactive potential of marine Gram-negative bacteria.</title>
        <authorList>
            <person name="Machado H."/>
            <person name="Sonnenschein E.C."/>
            <person name="Melchiorsen J."/>
            <person name="Gram L."/>
        </authorList>
    </citation>
    <scope>NUCLEOTIDE SEQUENCE [LARGE SCALE GENOMIC DNA]</scope>
    <source>
        <strain evidence="4 5">S2757</strain>
    </source>
</reference>
<dbReference type="InterPro" id="IPR012263">
    <property type="entry name" value="M_m6A_EcoRV"/>
</dbReference>
<dbReference type="Gene3D" id="3.40.50.150">
    <property type="entry name" value="Vaccinia Virus protein VP39"/>
    <property type="match status" value="2"/>
</dbReference>
<dbReference type="RefSeq" id="WP_045954074.1">
    <property type="nucleotide sequence ID" value="NZ_JXXV01000006.1"/>
</dbReference>
<dbReference type="STRING" id="579748.TW81_02080"/>
<dbReference type="EMBL" id="JXXV01000006">
    <property type="protein sequence ID" value="KJY84806.1"/>
    <property type="molecule type" value="Genomic_DNA"/>
</dbReference>
<accession>A0A0F4NRT3</accession>
<proteinExistence type="predicted"/>
<gene>
    <name evidence="4" type="ORF">TW81_02080</name>
</gene>
<evidence type="ECO:0000256" key="3">
    <source>
        <dbReference type="ARBA" id="ARBA00022691"/>
    </source>
</evidence>